<dbReference type="EMBL" id="ML977321">
    <property type="protein sequence ID" value="KAF2116353.1"/>
    <property type="molecule type" value="Genomic_DNA"/>
</dbReference>
<evidence type="ECO:0000313" key="3">
    <source>
        <dbReference type="EMBL" id="KAF2116353.1"/>
    </source>
</evidence>
<evidence type="ECO:0000256" key="2">
    <source>
        <dbReference type="SAM" id="Phobius"/>
    </source>
</evidence>
<accession>A0A6A5ZBQ5</accession>
<feature type="compositionally biased region" description="Low complexity" evidence="1">
    <location>
        <begin position="161"/>
        <end position="180"/>
    </location>
</feature>
<proteinExistence type="predicted"/>
<keyword evidence="2" id="KW-0472">Membrane</keyword>
<dbReference type="Proteomes" id="UP000799770">
    <property type="component" value="Unassembled WGS sequence"/>
</dbReference>
<dbReference type="AlphaFoldDB" id="A0A6A5ZBQ5"/>
<sequence>MAKEMQFLGPRPSMGHGTAFSMSVLASPARPPLASAPSQLQSSPSGHRHQLIKMGNATSTESSTTSSATTTSTSNPTDLHLFVTHVPATPTTLVSHVVPYFTASATATSTFTPDPEIEALISSVMANHPTSLAKRDDAPPQSLGLNFPTLASFEVVTLGLSSNPSPSSTTPVSTPSTTVTASEVGTPETTIDSDYVIYSNAERPYHGPSTMVAGIIGVGVTAIVVASILAWWLLCGKERMEKRKARKRSAGRVAEEGGEK</sequence>
<protein>
    <submittedName>
        <fullName evidence="3">Uncharacterized protein</fullName>
    </submittedName>
</protein>
<feature type="region of interest" description="Disordered" evidence="1">
    <location>
        <begin position="28"/>
        <end position="77"/>
    </location>
</feature>
<reference evidence="3" key="1">
    <citation type="journal article" date="2020" name="Stud. Mycol.">
        <title>101 Dothideomycetes genomes: a test case for predicting lifestyles and emergence of pathogens.</title>
        <authorList>
            <person name="Haridas S."/>
            <person name="Albert R."/>
            <person name="Binder M."/>
            <person name="Bloem J."/>
            <person name="Labutti K."/>
            <person name="Salamov A."/>
            <person name="Andreopoulos B."/>
            <person name="Baker S."/>
            <person name="Barry K."/>
            <person name="Bills G."/>
            <person name="Bluhm B."/>
            <person name="Cannon C."/>
            <person name="Castanera R."/>
            <person name="Culley D."/>
            <person name="Daum C."/>
            <person name="Ezra D."/>
            <person name="Gonzalez J."/>
            <person name="Henrissat B."/>
            <person name="Kuo A."/>
            <person name="Liang C."/>
            <person name="Lipzen A."/>
            <person name="Lutzoni F."/>
            <person name="Magnuson J."/>
            <person name="Mondo S."/>
            <person name="Nolan M."/>
            <person name="Ohm R."/>
            <person name="Pangilinan J."/>
            <person name="Park H.-J."/>
            <person name="Ramirez L."/>
            <person name="Alfaro M."/>
            <person name="Sun H."/>
            <person name="Tritt A."/>
            <person name="Yoshinaga Y."/>
            <person name="Zwiers L.-H."/>
            <person name="Turgeon B."/>
            <person name="Goodwin S."/>
            <person name="Spatafora J."/>
            <person name="Crous P."/>
            <person name="Grigoriev I."/>
        </authorList>
    </citation>
    <scope>NUCLEOTIDE SEQUENCE</scope>
    <source>
        <strain evidence="3">CBS 627.86</strain>
    </source>
</reference>
<feature type="compositionally biased region" description="Low complexity" evidence="1">
    <location>
        <begin position="28"/>
        <end position="45"/>
    </location>
</feature>
<evidence type="ECO:0000256" key="1">
    <source>
        <dbReference type="SAM" id="MobiDB-lite"/>
    </source>
</evidence>
<organism evidence="3 4">
    <name type="scientific">Lophiotrema nucula</name>
    <dbReference type="NCBI Taxonomy" id="690887"/>
    <lineage>
        <taxon>Eukaryota</taxon>
        <taxon>Fungi</taxon>
        <taxon>Dikarya</taxon>
        <taxon>Ascomycota</taxon>
        <taxon>Pezizomycotina</taxon>
        <taxon>Dothideomycetes</taxon>
        <taxon>Pleosporomycetidae</taxon>
        <taxon>Pleosporales</taxon>
        <taxon>Lophiotremataceae</taxon>
        <taxon>Lophiotrema</taxon>
    </lineage>
</organism>
<keyword evidence="2" id="KW-1133">Transmembrane helix</keyword>
<gene>
    <name evidence="3" type="ORF">BDV96DRAFT_599081</name>
</gene>
<feature type="compositionally biased region" description="Low complexity" evidence="1">
    <location>
        <begin position="57"/>
        <end position="74"/>
    </location>
</feature>
<keyword evidence="4" id="KW-1185">Reference proteome</keyword>
<keyword evidence="2" id="KW-0812">Transmembrane</keyword>
<name>A0A6A5ZBQ5_9PLEO</name>
<feature type="region of interest" description="Disordered" evidence="1">
    <location>
        <begin position="161"/>
        <end position="185"/>
    </location>
</feature>
<evidence type="ECO:0000313" key="4">
    <source>
        <dbReference type="Proteomes" id="UP000799770"/>
    </source>
</evidence>
<feature type="transmembrane region" description="Helical" evidence="2">
    <location>
        <begin position="211"/>
        <end position="234"/>
    </location>
</feature>